<proteinExistence type="predicted"/>
<evidence type="ECO:0000313" key="2">
    <source>
        <dbReference type="EMBL" id="WNQ13887.1"/>
    </source>
</evidence>
<name>A0AA96RHC4_9BACL</name>
<organism evidence="2 3">
    <name type="scientific">Paenibacillus aurantius</name>
    <dbReference type="NCBI Taxonomy" id="2918900"/>
    <lineage>
        <taxon>Bacteria</taxon>
        <taxon>Bacillati</taxon>
        <taxon>Bacillota</taxon>
        <taxon>Bacilli</taxon>
        <taxon>Bacillales</taxon>
        <taxon>Paenibacillaceae</taxon>
        <taxon>Paenibacillus</taxon>
    </lineage>
</organism>
<dbReference type="AlphaFoldDB" id="A0AA96RHC4"/>
<evidence type="ECO:0000313" key="3">
    <source>
        <dbReference type="Proteomes" id="UP001305702"/>
    </source>
</evidence>
<protein>
    <submittedName>
        <fullName evidence="2">DUF1071 domain-containing protein</fullName>
    </submittedName>
</protein>
<sequence length="201" mass="22515">MTTAKTAASRSKDNYFTELASIDVSEHIEKKGKFSYLSWAWAVDQLRKNDPEATWEVIRFDGLPYLKSECGYFVEVAVTCKGITLSQIHPVLDNNNRPIAQPNAFQINTSIQRCLVKAIALHGLGLYIYAGEDLPESAQPVKEEEADPSARLKAKFQLGTGNAEGFEAWMEKMKSKGMTFPQMDYILQEALNKKAEESKVS</sequence>
<reference evidence="2 3" key="1">
    <citation type="submission" date="2022-02" db="EMBL/GenBank/DDBJ databases">
        <title>Paenibacillus sp. MBLB1776 Whole Genome Shotgun Sequencing.</title>
        <authorList>
            <person name="Hwang C.Y."/>
            <person name="Cho E.-S."/>
            <person name="Seo M.-J."/>
        </authorList>
    </citation>
    <scope>NUCLEOTIDE SEQUENCE [LARGE SCALE GENOMIC DNA]</scope>
    <source>
        <strain evidence="2 3">MBLB1776</strain>
    </source>
</reference>
<feature type="domain" description="SSAP RNA binding" evidence="1">
    <location>
        <begin position="15"/>
        <end position="144"/>
    </location>
</feature>
<evidence type="ECO:0000259" key="1">
    <source>
        <dbReference type="Pfam" id="PF06378"/>
    </source>
</evidence>
<accession>A0AA96RHC4</accession>
<dbReference type="EMBL" id="CP130318">
    <property type="protein sequence ID" value="WNQ13887.1"/>
    <property type="molecule type" value="Genomic_DNA"/>
</dbReference>
<dbReference type="RefSeq" id="WP_315607668.1">
    <property type="nucleotide sequence ID" value="NZ_CP130318.1"/>
</dbReference>
<dbReference type="InterPro" id="IPR009425">
    <property type="entry name" value="DSRM_SSAP"/>
</dbReference>
<dbReference type="KEGG" id="paun:MJA45_12985"/>
<dbReference type="Proteomes" id="UP001305702">
    <property type="component" value="Chromosome"/>
</dbReference>
<dbReference type="Pfam" id="PF06378">
    <property type="entry name" value="SSAP_Sak"/>
    <property type="match status" value="1"/>
</dbReference>
<keyword evidence="3" id="KW-1185">Reference proteome</keyword>
<gene>
    <name evidence="2" type="ORF">MJA45_12985</name>
</gene>